<accession>A0AAU9VAL6</accession>
<dbReference type="Gene3D" id="3.30.420.10">
    <property type="entry name" value="Ribonuclease H-like superfamily/Ribonuclease H"/>
    <property type="match status" value="1"/>
</dbReference>
<dbReference type="GO" id="GO:0015074">
    <property type="term" value="P:DNA integration"/>
    <property type="evidence" value="ECO:0007669"/>
    <property type="project" value="InterPro"/>
</dbReference>
<name>A0AAU9VAL6_EUPED</name>
<dbReference type="Proteomes" id="UP001153954">
    <property type="component" value="Unassembled WGS sequence"/>
</dbReference>
<comment type="caution">
    <text evidence="2">The sequence shown here is derived from an EMBL/GenBank/DDBJ whole genome shotgun (WGS) entry which is preliminary data.</text>
</comment>
<dbReference type="SUPFAM" id="SSF53098">
    <property type="entry name" value="Ribonuclease H-like"/>
    <property type="match status" value="1"/>
</dbReference>
<dbReference type="AlphaFoldDB" id="A0AAU9VAL6"/>
<dbReference type="InterPro" id="IPR012337">
    <property type="entry name" value="RNaseH-like_sf"/>
</dbReference>
<proteinExistence type="predicted"/>
<feature type="domain" description="Integrase catalytic" evidence="1">
    <location>
        <begin position="24"/>
        <end position="216"/>
    </location>
</feature>
<gene>
    <name evidence="2" type="ORF">EEDITHA_LOCUS22944</name>
</gene>
<dbReference type="InterPro" id="IPR040676">
    <property type="entry name" value="DUF5641"/>
</dbReference>
<dbReference type="InterPro" id="IPR001584">
    <property type="entry name" value="Integrase_cat-core"/>
</dbReference>
<dbReference type="PANTHER" id="PTHR47331">
    <property type="entry name" value="PHD-TYPE DOMAIN-CONTAINING PROTEIN"/>
    <property type="match status" value="1"/>
</dbReference>
<dbReference type="GO" id="GO:0003676">
    <property type="term" value="F:nucleic acid binding"/>
    <property type="evidence" value="ECO:0007669"/>
    <property type="project" value="InterPro"/>
</dbReference>
<dbReference type="EMBL" id="CAKOGL010000054">
    <property type="protein sequence ID" value="CAH2109071.1"/>
    <property type="molecule type" value="Genomic_DNA"/>
</dbReference>
<organism evidence="2 3">
    <name type="scientific">Euphydryas editha</name>
    <name type="common">Edith's checkerspot</name>
    <dbReference type="NCBI Taxonomy" id="104508"/>
    <lineage>
        <taxon>Eukaryota</taxon>
        <taxon>Metazoa</taxon>
        <taxon>Ecdysozoa</taxon>
        <taxon>Arthropoda</taxon>
        <taxon>Hexapoda</taxon>
        <taxon>Insecta</taxon>
        <taxon>Pterygota</taxon>
        <taxon>Neoptera</taxon>
        <taxon>Endopterygota</taxon>
        <taxon>Lepidoptera</taxon>
        <taxon>Glossata</taxon>
        <taxon>Ditrysia</taxon>
        <taxon>Papilionoidea</taxon>
        <taxon>Nymphalidae</taxon>
        <taxon>Nymphalinae</taxon>
        <taxon>Euphydryas</taxon>
    </lineage>
</organism>
<dbReference type="PROSITE" id="PS50994">
    <property type="entry name" value="INTEGRASE"/>
    <property type="match status" value="1"/>
</dbReference>
<protein>
    <recommendedName>
        <fullName evidence="1">Integrase catalytic domain-containing protein</fullName>
    </recommendedName>
</protein>
<dbReference type="PANTHER" id="PTHR47331:SF1">
    <property type="entry name" value="GAG-LIKE PROTEIN"/>
    <property type="match status" value="1"/>
</dbReference>
<sequence>MPCYRLKASTMQPIMGDLPSDRVTETRPIAGVGTDFACPFSVKTSTLRNSKTVKAYLCVFVCLSTKGVHLGLVSAFSTKAFVATLDRFVSRRGLPSLIRSDCGTNFKGTNNYLKEIYDFLASNETEIASRLASRRITWKFSLALCPHWGGIFESVLKVAKTHLRRVIGESILTFEELATVFCKIEAFLNSRPLFPLSSDPNDLEALTPGHFLIGQPLNALPEYSFVDQRVKWTDKTDPPHIGDLVLVKDANSPPLCWRRGRILNLVLGADGVPRLAEIQVDGSVLKRAVSSYRLHRLRR</sequence>
<evidence type="ECO:0000259" key="1">
    <source>
        <dbReference type="PROSITE" id="PS50994"/>
    </source>
</evidence>
<dbReference type="Pfam" id="PF18701">
    <property type="entry name" value="DUF5641"/>
    <property type="match status" value="1"/>
</dbReference>
<reference evidence="2" key="1">
    <citation type="submission" date="2022-03" db="EMBL/GenBank/DDBJ databases">
        <authorList>
            <person name="Tunstrom K."/>
        </authorList>
    </citation>
    <scope>NUCLEOTIDE SEQUENCE</scope>
</reference>
<dbReference type="InterPro" id="IPR036397">
    <property type="entry name" value="RNaseH_sf"/>
</dbReference>
<evidence type="ECO:0000313" key="2">
    <source>
        <dbReference type="EMBL" id="CAH2109071.1"/>
    </source>
</evidence>
<keyword evidence="3" id="KW-1185">Reference proteome</keyword>
<evidence type="ECO:0000313" key="3">
    <source>
        <dbReference type="Proteomes" id="UP001153954"/>
    </source>
</evidence>